<protein>
    <submittedName>
        <fullName evidence="2">Uncharacterized protein</fullName>
    </submittedName>
</protein>
<accession>A0AAV9QH02</accession>
<proteinExistence type="predicted"/>
<reference evidence="2 3" key="1">
    <citation type="submission" date="2023-06" db="EMBL/GenBank/DDBJ databases">
        <title>Black Yeasts Isolated from many extreme environments.</title>
        <authorList>
            <person name="Coleine C."/>
            <person name="Stajich J.E."/>
            <person name="Selbmann L."/>
        </authorList>
    </citation>
    <scope>NUCLEOTIDE SEQUENCE [LARGE SCALE GENOMIC DNA]</scope>
    <source>
        <strain evidence="2 3">CCFEE 5887</strain>
    </source>
</reference>
<evidence type="ECO:0000256" key="1">
    <source>
        <dbReference type="SAM" id="Phobius"/>
    </source>
</evidence>
<dbReference type="AlphaFoldDB" id="A0AAV9QH02"/>
<dbReference type="EMBL" id="JAXLQG010000004">
    <property type="protein sequence ID" value="KAK5541363.1"/>
    <property type="molecule type" value="Genomic_DNA"/>
</dbReference>
<keyword evidence="1" id="KW-0812">Transmembrane</keyword>
<comment type="caution">
    <text evidence="2">The sequence shown here is derived from an EMBL/GenBank/DDBJ whole genome shotgun (WGS) entry which is preliminary data.</text>
</comment>
<organism evidence="2 3">
    <name type="scientific">Vermiconidia calcicola</name>
    <dbReference type="NCBI Taxonomy" id="1690605"/>
    <lineage>
        <taxon>Eukaryota</taxon>
        <taxon>Fungi</taxon>
        <taxon>Dikarya</taxon>
        <taxon>Ascomycota</taxon>
        <taxon>Pezizomycotina</taxon>
        <taxon>Dothideomycetes</taxon>
        <taxon>Dothideomycetidae</taxon>
        <taxon>Mycosphaerellales</taxon>
        <taxon>Extremaceae</taxon>
        <taxon>Vermiconidia</taxon>
    </lineage>
</organism>
<evidence type="ECO:0000313" key="3">
    <source>
        <dbReference type="Proteomes" id="UP001345827"/>
    </source>
</evidence>
<dbReference type="Proteomes" id="UP001345827">
    <property type="component" value="Unassembled WGS sequence"/>
</dbReference>
<keyword evidence="1" id="KW-1133">Transmembrane helix</keyword>
<sequence length="256" mass="30143">MTFNYFLGSGDSVDVLDRFSWTSLAPEQAQYYWIYAAFVPCFAGYILVHITYELNRAVSVRLHLTKDHCRENGTNSRQFFVGVTGIPTDLQDERKIRAYYQHWERHIRSVRFVRSHDVEGDLSVQREQLIRTIERCEMAFILKEVKLWARDKNDIRRGVAERLRHRYIGFSPYENTIRGRLLRAMSHWIPYQMQPVYWLYQTLVGINREIDRERRKLSRGGSSALMEIDDYLIAQALSVGRPSMNAPYLKGQIGLV</sequence>
<name>A0AAV9QH02_9PEZI</name>
<evidence type="ECO:0000313" key="2">
    <source>
        <dbReference type="EMBL" id="KAK5541363.1"/>
    </source>
</evidence>
<gene>
    <name evidence="2" type="ORF">LTR25_003140</name>
</gene>
<feature type="transmembrane region" description="Helical" evidence="1">
    <location>
        <begin position="32"/>
        <end position="52"/>
    </location>
</feature>
<keyword evidence="3" id="KW-1185">Reference proteome</keyword>
<keyword evidence="1" id="KW-0472">Membrane</keyword>